<feature type="region of interest" description="Disordered" evidence="1">
    <location>
        <begin position="526"/>
        <end position="558"/>
    </location>
</feature>
<comment type="caution">
    <text evidence="2">The sequence shown here is derived from an EMBL/GenBank/DDBJ whole genome shotgun (WGS) entry which is preliminary data.</text>
</comment>
<feature type="compositionally biased region" description="Basic and acidic residues" evidence="1">
    <location>
        <begin position="84"/>
        <end position="96"/>
    </location>
</feature>
<evidence type="ECO:0000313" key="2">
    <source>
        <dbReference type="EMBL" id="KAK9299009.1"/>
    </source>
</evidence>
<evidence type="ECO:0000256" key="1">
    <source>
        <dbReference type="SAM" id="MobiDB-lite"/>
    </source>
</evidence>
<dbReference type="EMBL" id="JAWNGG020000158">
    <property type="protein sequence ID" value="KAK9299009.1"/>
    <property type="molecule type" value="Genomic_DNA"/>
</dbReference>
<accession>A0AAW0ZPA1</accession>
<dbReference type="Proteomes" id="UP001432146">
    <property type="component" value="Unassembled WGS sequence"/>
</dbReference>
<protein>
    <submittedName>
        <fullName evidence="2">Uncharacterized protein</fullName>
    </submittedName>
</protein>
<proteinExistence type="predicted"/>
<feature type="region of interest" description="Disordered" evidence="1">
    <location>
        <begin position="700"/>
        <end position="763"/>
    </location>
</feature>
<feature type="compositionally biased region" description="Polar residues" evidence="1">
    <location>
        <begin position="745"/>
        <end position="763"/>
    </location>
</feature>
<reference evidence="2 3" key="1">
    <citation type="submission" date="2024-05" db="EMBL/GenBank/DDBJ databases">
        <title>The nuclear and mitochondrial genome assemblies of Tetragonisca angustula (Apidae: Meliponini), a tiny yet remarkable pollinator in the Neotropics.</title>
        <authorList>
            <person name="Ferrari R."/>
            <person name="Ricardo P.C."/>
            <person name="Dias F.C."/>
            <person name="Araujo N.S."/>
            <person name="Soares D.O."/>
            <person name="Zhou Q.-S."/>
            <person name="Zhu C.-D."/>
            <person name="Coutinho L."/>
            <person name="Airas M.C."/>
            <person name="Batista T.M."/>
        </authorList>
    </citation>
    <scope>NUCLEOTIDE SEQUENCE [LARGE SCALE GENOMIC DNA]</scope>
    <source>
        <strain evidence="2">ASF017062</strain>
        <tissue evidence="2">Abdomen</tissue>
    </source>
</reference>
<gene>
    <name evidence="2" type="ORF">QLX08_007839</name>
</gene>
<keyword evidence="3" id="KW-1185">Reference proteome</keyword>
<sequence>MSVCYSGETIIAVSLSWFERRHIRWDVAATASSVPNTREKIKSQACRFKVDPGIMKILATRTLAIFLVIGLCSSNVAVEANSGQEHDDTVSKGSESKEEEQSDLPILPPIILLDFGNNTEDENATSEEKSKRTVNDGLGYGLSKNTVQMRRYNYYFPAGKSGTTVSIEESISPFLPKTIIERVEPGSQKGHLADINRPSQTDPRHLNFDQSARSQPVFGLRTRPQKTVGSSSSESYQNFFATARPPASSFAIQNPGYRSNNFPTTTQSPLAVSVTETPRYVTPTPANFANPQSGSLNYVTADPFSHNGNGETRTSQRQNIQSNINSHGFGSVSQSVESTTAAPLNYDPLHFRSAGSPLSNTSPRYTVENGIRYENKIFWKYPDGRVSDVPPATYVEYQRPSTQQLAKSQDPRPIYEGSQAENGVLSQGPLQFPTVSEQTVEEANPFVSAESFSASLPQQQVYRLGYQNLVNQRQHVNSQQLRQPTSHSFSSVLSERGKPSSIGSNVNYSSRYRQTSSRYMVNSPNPEYTTEPTINSTASLNSVSTSSTVRPSSRTKHDPKIRDYLDTILRENGESAKQSLNSYSNLQYSDLLSYNPSISEYVRNPSSILNVRPTFVQAGNSLIPVIILRVDGASPIQTKDTQNVNLKALLQQYLIQYAKSIQQLAQPSTYNLGTESFSRHSAIGPDTSPILDLIRLAEGDEREPPSYRSNSYVGKSSYETSNVDDSQDFTGSRYVERSTARQKTKSVQILDNPKYSTTYKANK</sequence>
<feature type="compositionally biased region" description="Polar residues" evidence="1">
    <location>
        <begin position="475"/>
        <end position="493"/>
    </location>
</feature>
<feature type="region of interest" description="Disordered" evidence="1">
    <location>
        <begin position="82"/>
        <end position="102"/>
    </location>
</feature>
<evidence type="ECO:0000313" key="3">
    <source>
        <dbReference type="Proteomes" id="UP001432146"/>
    </source>
</evidence>
<organism evidence="2 3">
    <name type="scientific">Tetragonisca angustula</name>
    <dbReference type="NCBI Taxonomy" id="166442"/>
    <lineage>
        <taxon>Eukaryota</taxon>
        <taxon>Metazoa</taxon>
        <taxon>Ecdysozoa</taxon>
        <taxon>Arthropoda</taxon>
        <taxon>Hexapoda</taxon>
        <taxon>Insecta</taxon>
        <taxon>Pterygota</taxon>
        <taxon>Neoptera</taxon>
        <taxon>Endopterygota</taxon>
        <taxon>Hymenoptera</taxon>
        <taxon>Apocrita</taxon>
        <taxon>Aculeata</taxon>
        <taxon>Apoidea</taxon>
        <taxon>Anthophila</taxon>
        <taxon>Apidae</taxon>
        <taxon>Tetragonisca</taxon>
    </lineage>
</organism>
<feature type="compositionally biased region" description="Polar residues" evidence="1">
    <location>
        <begin position="707"/>
        <end position="730"/>
    </location>
</feature>
<feature type="compositionally biased region" description="Low complexity" evidence="1">
    <location>
        <begin position="535"/>
        <end position="552"/>
    </location>
</feature>
<dbReference type="AlphaFoldDB" id="A0AAW0ZPA1"/>
<name>A0AAW0ZPA1_9HYME</name>
<feature type="region of interest" description="Disordered" evidence="1">
    <location>
        <begin position="475"/>
        <end position="507"/>
    </location>
</feature>